<dbReference type="SUPFAM" id="SSF49854">
    <property type="entry name" value="Spermadhesin, CUB domain"/>
    <property type="match status" value="1"/>
</dbReference>
<dbReference type="AlphaFoldDB" id="A0A7R9GLL0"/>
<dbReference type="InterPro" id="IPR000859">
    <property type="entry name" value="CUB_dom"/>
</dbReference>
<name>A0A7R9GLL0_9CRUS</name>
<evidence type="ECO:0000256" key="1">
    <source>
        <dbReference type="ARBA" id="ARBA00023157"/>
    </source>
</evidence>
<dbReference type="PROSITE" id="PS01180">
    <property type="entry name" value="CUB"/>
    <property type="match status" value="1"/>
</dbReference>
<dbReference type="InterPro" id="IPR035914">
    <property type="entry name" value="Sperma_CUB_dom_sf"/>
</dbReference>
<keyword evidence="5" id="KW-1185">Reference proteome</keyword>
<sequence length="328" mass="35704">NQECGTVADTNNTYFVNPNFPEPFSAAGNCRLTVKMINPNICQLRVHFHEFLLTGPSLAAASAGQCKADRLMISGTRGEPPPQICGVNHGQHMYLDVNRDRAPVLFDIMTYGGQIKRKWKIEISQIPCGEYVAPSGCLQYFTSLLGSVKSFNFDGSLHLAHQRYSICVRMEPGFCTIEWSPAMDENENLIEHAFTISDTQPRGEHLIAGTEFADPRRRIPGGKPVWATCTGGPGFADYVSIPCGSPDGDRVFTLLGPTGGDQVSCAHKFCGQALNHLNGANGSVPVISSVKPFQIEVHFDGSESEDGGDGGMPNRGFHLRWTQKPCQG</sequence>
<evidence type="ECO:0000256" key="2">
    <source>
        <dbReference type="PROSITE-ProRule" id="PRU00059"/>
    </source>
</evidence>
<organism evidence="4">
    <name type="scientific">Notodromas monacha</name>
    <dbReference type="NCBI Taxonomy" id="399045"/>
    <lineage>
        <taxon>Eukaryota</taxon>
        <taxon>Metazoa</taxon>
        <taxon>Ecdysozoa</taxon>
        <taxon>Arthropoda</taxon>
        <taxon>Crustacea</taxon>
        <taxon>Oligostraca</taxon>
        <taxon>Ostracoda</taxon>
        <taxon>Podocopa</taxon>
        <taxon>Podocopida</taxon>
        <taxon>Cypridocopina</taxon>
        <taxon>Cypridoidea</taxon>
        <taxon>Cyprididae</taxon>
        <taxon>Notodromas</taxon>
    </lineage>
</organism>
<evidence type="ECO:0000259" key="3">
    <source>
        <dbReference type="PROSITE" id="PS01180"/>
    </source>
</evidence>
<dbReference type="Gene3D" id="2.60.120.290">
    <property type="entry name" value="Spermadhesin, CUB domain"/>
    <property type="match status" value="1"/>
</dbReference>
<dbReference type="EMBL" id="OA892551">
    <property type="protein sequence ID" value="CAD7284929.1"/>
    <property type="molecule type" value="Genomic_DNA"/>
</dbReference>
<gene>
    <name evidence="4" type="ORF">NMOB1V02_LOCUS12531</name>
</gene>
<protein>
    <recommendedName>
        <fullName evidence="3">CUB domain-containing protein</fullName>
    </recommendedName>
</protein>
<evidence type="ECO:0000313" key="5">
    <source>
        <dbReference type="Proteomes" id="UP000678499"/>
    </source>
</evidence>
<keyword evidence="1" id="KW-1015">Disulfide bond</keyword>
<dbReference type="OrthoDB" id="6378485at2759"/>
<comment type="caution">
    <text evidence="2">Lacks conserved residue(s) required for the propagation of feature annotation.</text>
</comment>
<dbReference type="PANTHER" id="PTHR33236:SF5">
    <property type="entry name" value="CUB DOMAIN-CONTAINING PROTEIN"/>
    <property type="match status" value="1"/>
</dbReference>
<evidence type="ECO:0000313" key="4">
    <source>
        <dbReference type="EMBL" id="CAD7284929.1"/>
    </source>
</evidence>
<feature type="non-terminal residue" evidence="4">
    <location>
        <position position="1"/>
    </location>
</feature>
<dbReference type="Pfam" id="PF26080">
    <property type="entry name" value="CUB_animal"/>
    <property type="match status" value="1"/>
</dbReference>
<dbReference type="Proteomes" id="UP000678499">
    <property type="component" value="Unassembled WGS sequence"/>
</dbReference>
<accession>A0A7R9GLL0</accession>
<dbReference type="InterPro" id="IPR058698">
    <property type="entry name" value="CUB_metazoa"/>
</dbReference>
<dbReference type="EMBL" id="CAJPEX010010514">
    <property type="protein sequence ID" value="CAG0925081.1"/>
    <property type="molecule type" value="Genomic_DNA"/>
</dbReference>
<dbReference type="PANTHER" id="PTHR33236">
    <property type="entry name" value="INTRAFLAGELLAR TRANSPORT PROTEIN 122 FAMILY PROTEIN-RELATED"/>
    <property type="match status" value="1"/>
</dbReference>
<feature type="domain" description="CUB" evidence="3">
    <location>
        <begin position="4"/>
        <end position="86"/>
    </location>
</feature>
<proteinExistence type="predicted"/>
<reference evidence="4" key="1">
    <citation type="submission" date="2020-11" db="EMBL/GenBank/DDBJ databases">
        <authorList>
            <person name="Tran Van P."/>
        </authorList>
    </citation>
    <scope>NUCLEOTIDE SEQUENCE</scope>
</reference>